<protein>
    <submittedName>
        <fullName evidence="2">Uncharacterized protein</fullName>
    </submittedName>
</protein>
<dbReference type="EMBL" id="JAWRVI010000274">
    <property type="protein sequence ID" value="KAK4069636.1"/>
    <property type="molecule type" value="Genomic_DNA"/>
</dbReference>
<accession>A0ABR0BDE6</accession>
<feature type="region of interest" description="Disordered" evidence="1">
    <location>
        <begin position="18"/>
        <end position="66"/>
    </location>
</feature>
<name>A0ABR0BDE6_PURLI</name>
<comment type="caution">
    <text evidence="2">The sequence shown here is derived from an EMBL/GenBank/DDBJ whole genome shotgun (WGS) entry which is preliminary data.</text>
</comment>
<keyword evidence="3" id="KW-1185">Reference proteome</keyword>
<proteinExistence type="predicted"/>
<organism evidence="2 3">
    <name type="scientific">Purpureocillium lilacinum</name>
    <name type="common">Paecilomyces lilacinus</name>
    <dbReference type="NCBI Taxonomy" id="33203"/>
    <lineage>
        <taxon>Eukaryota</taxon>
        <taxon>Fungi</taxon>
        <taxon>Dikarya</taxon>
        <taxon>Ascomycota</taxon>
        <taxon>Pezizomycotina</taxon>
        <taxon>Sordariomycetes</taxon>
        <taxon>Hypocreomycetidae</taxon>
        <taxon>Hypocreales</taxon>
        <taxon>Ophiocordycipitaceae</taxon>
        <taxon>Purpureocillium</taxon>
    </lineage>
</organism>
<evidence type="ECO:0000313" key="2">
    <source>
        <dbReference type="EMBL" id="KAK4069636.1"/>
    </source>
</evidence>
<dbReference type="Proteomes" id="UP001287286">
    <property type="component" value="Unassembled WGS sequence"/>
</dbReference>
<gene>
    <name evidence="2" type="ORF">Purlil1_13672</name>
</gene>
<feature type="compositionally biased region" description="Basic and acidic residues" evidence="1">
    <location>
        <begin position="40"/>
        <end position="66"/>
    </location>
</feature>
<sequence length="120" mass="13460">MTTSVLASRVMQWPASDARLVPRLMSRRPPSAGGRRDRRRSNSRDANKRAHWKDQHDERVWRDEESKDTRSWGLVLIMGIPKWDGPTGRLNGGEVANLLHPILACGAPASVRQALQQASV</sequence>
<evidence type="ECO:0000256" key="1">
    <source>
        <dbReference type="SAM" id="MobiDB-lite"/>
    </source>
</evidence>
<reference evidence="2 3" key="1">
    <citation type="journal article" date="2024" name="Microbiol. Resour. Announc.">
        <title>Genome annotations for the ascomycete fungi Trichoderma harzianum, Trichoderma aggressivum, and Purpureocillium lilacinum.</title>
        <authorList>
            <person name="Beijen E.P.W."/>
            <person name="Ohm R.A."/>
        </authorList>
    </citation>
    <scope>NUCLEOTIDE SEQUENCE [LARGE SCALE GENOMIC DNA]</scope>
    <source>
        <strain evidence="2 3">CBS 150709</strain>
    </source>
</reference>
<evidence type="ECO:0000313" key="3">
    <source>
        <dbReference type="Proteomes" id="UP001287286"/>
    </source>
</evidence>